<organism evidence="11 12">
    <name type="scientific">Tieghemostelium lacteum</name>
    <name type="common">Slime mold</name>
    <name type="synonym">Dictyostelium lacteum</name>
    <dbReference type="NCBI Taxonomy" id="361077"/>
    <lineage>
        <taxon>Eukaryota</taxon>
        <taxon>Amoebozoa</taxon>
        <taxon>Evosea</taxon>
        <taxon>Eumycetozoa</taxon>
        <taxon>Dictyostelia</taxon>
        <taxon>Dictyosteliales</taxon>
        <taxon>Raperosteliaceae</taxon>
        <taxon>Tieghemostelium</taxon>
    </lineage>
</organism>
<feature type="compositionally biased region" description="Polar residues" evidence="10">
    <location>
        <begin position="51"/>
        <end position="100"/>
    </location>
</feature>
<keyword evidence="7 9" id="KW-0333">Golgi apparatus</keyword>
<evidence type="ECO:0000313" key="11">
    <source>
        <dbReference type="EMBL" id="KYQ94350.1"/>
    </source>
</evidence>
<evidence type="ECO:0000256" key="1">
    <source>
        <dbReference type="ARBA" id="ARBA00009727"/>
    </source>
</evidence>
<evidence type="ECO:0000256" key="3">
    <source>
        <dbReference type="ARBA" id="ARBA00022692"/>
    </source>
</evidence>
<comment type="subcellular location">
    <subcellularLocation>
        <location evidence="9">Endoplasmic reticulum membrane</location>
        <topology evidence="9">Multi-pass membrane protein</topology>
    </subcellularLocation>
    <subcellularLocation>
        <location evidence="9">Golgi apparatus membrane</location>
        <topology evidence="9">Multi-pass membrane protein</topology>
    </subcellularLocation>
</comment>
<feature type="compositionally biased region" description="Low complexity" evidence="10">
    <location>
        <begin position="28"/>
        <end position="50"/>
    </location>
</feature>
<evidence type="ECO:0000256" key="5">
    <source>
        <dbReference type="ARBA" id="ARBA00022927"/>
    </source>
</evidence>
<sequence length="350" mass="39950">MNPNQQGGYYPSYEQYTGTYDNSGNMGNNGNYPQTGQQQQQQQQQGGSNNPTASMFYSPPMQQGSANMNYPQPTNYSPQYNNNNISNQPQQGFNNDPSQFITQFSSNPLTQAGLSYGLNYGQTLFSGGKQYVDTNFGKYISFSTLKSYFNVNTSYVFNKIKLVVFPFAQKAWKRRIHRHGDVDSYLPPRDDINAPDLYIPLMAFITYFLLYGFQLGMETRFTPDVLGASITKGIIFWIFELLLFRLGFFFTNSDAIYLYDMVSYTGYKYVLLVGKAILTILVGSYITFMVRCYFAAAIGYFILKTLRLVFSTSNQINSDIQYQQHQSSTDKRSYFVVFFAIVQGILMFLA</sequence>
<dbReference type="Proteomes" id="UP000076078">
    <property type="component" value="Unassembled WGS sequence"/>
</dbReference>
<dbReference type="PANTHER" id="PTHR14083:SF0">
    <property type="entry name" value="YIP1D-INTERACTING FACTOR 1, ISOFORM C"/>
    <property type="match status" value="1"/>
</dbReference>
<accession>A0A151ZKD6</accession>
<reference evidence="11 12" key="1">
    <citation type="submission" date="2015-12" db="EMBL/GenBank/DDBJ databases">
        <title>Dictyostelia acquired genes for synthesis and detection of signals that induce cell-type specialization by lateral gene transfer from prokaryotes.</title>
        <authorList>
            <person name="Gloeckner G."/>
            <person name="Schaap P."/>
        </authorList>
    </citation>
    <scope>NUCLEOTIDE SEQUENCE [LARGE SCALE GENOMIC DNA]</scope>
    <source>
        <strain evidence="11 12">TK</strain>
    </source>
</reference>
<keyword evidence="6 9" id="KW-1133">Transmembrane helix</keyword>
<dbReference type="GO" id="GO:0005789">
    <property type="term" value="C:endoplasmic reticulum membrane"/>
    <property type="evidence" value="ECO:0007669"/>
    <property type="project" value="UniProtKB-SubCell"/>
</dbReference>
<dbReference type="GO" id="GO:0030134">
    <property type="term" value="C:COPII-coated ER to Golgi transport vesicle"/>
    <property type="evidence" value="ECO:0007669"/>
    <property type="project" value="TreeGrafter"/>
</dbReference>
<dbReference type="GO" id="GO:0006888">
    <property type="term" value="P:endoplasmic reticulum to Golgi vesicle-mediated transport"/>
    <property type="evidence" value="ECO:0007669"/>
    <property type="project" value="UniProtKB-UniRule"/>
</dbReference>
<keyword evidence="8 9" id="KW-0472">Membrane</keyword>
<evidence type="ECO:0000256" key="6">
    <source>
        <dbReference type="ARBA" id="ARBA00022989"/>
    </source>
</evidence>
<dbReference type="AlphaFoldDB" id="A0A151ZKD6"/>
<feature type="compositionally biased region" description="Polar residues" evidence="10">
    <location>
        <begin position="14"/>
        <end position="26"/>
    </location>
</feature>
<dbReference type="GO" id="GO:0000139">
    <property type="term" value="C:Golgi membrane"/>
    <property type="evidence" value="ECO:0007669"/>
    <property type="project" value="UniProtKB-SubCell"/>
</dbReference>
<feature type="transmembrane region" description="Helical" evidence="9">
    <location>
        <begin position="197"/>
        <end position="213"/>
    </location>
</feature>
<comment type="caution">
    <text evidence="11">The sequence shown here is derived from an EMBL/GenBank/DDBJ whole genome shotgun (WGS) entry which is preliminary data.</text>
</comment>
<feature type="transmembrane region" description="Helical" evidence="9">
    <location>
        <begin position="270"/>
        <end position="303"/>
    </location>
</feature>
<feature type="region of interest" description="Disordered" evidence="10">
    <location>
        <begin position="1"/>
        <end position="100"/>
    </location>
</feature>
<dbReference type="GO" id="GO:0015031">
    <property type="term" value="P:protein transport"/>
    <property type="evidence" value="ECO:0007669"/>
    <property type="project" value="UniProtKB-KW"/>
</dbReference>
<dbReference type="InParanoid" id="A0A151ZKD6"/>
<feature type="transmembrane region" description="Helical" evidence="9">
    <location>
        <begin position="333"/>
        <end position="349"/>
    </location>
</feature>
<keyword evidence="2 9" id="KW-0813">Transport</keyword>
<dbReference type="OrthoDB" id="337750at2759"/>
<dbReference type="InterPro" id="IPR005578">
    <property type="entry name" value="Yif1_fam"/>
</dbReference>
<evidence type="ECO:0000256" key="7">
    <source>
        <dbReference type="ARBA" id="ARBA00023034"/>
    </source>
</evidence>
<evidence type="ECO:0000256" key="10">
    <source>
        <dbReference type="SAM" id="MobiDB-lite"/>
    </source>
</evidence>
<comment type="similarity">
    <text evidence="1 9">Belongs to the YIF1 family.</text>
</comment>
<dbReference type="EMBL" id="LODT01000022">
    <property type="protein sequence ID" value="KYQ94350.1"/>
    <property type="molecule type" value="Genomic_DNA"/>
</dbReference>
<evidence type="ECO:0000313" key="12">
    <source>
        <dbReference type="Proteomes" id="UP000076078"/>
    </source>
</evidence>
<evidence type="ECO:0000256" key="9">
    <source>
        <dbReference type="RuleBase" id="RU368073"/>
    </source>
</evidence>
<evidence type="ECO:0000256" key="8">
    <source>
        <dbReference type="ARBA" id="ARBA00023136"/>
    </source>
</evidence>
<feature type="transmembrane region" description="Helical" evidence="9">
    <location>
        <begin position="225"/>
        <end position="250"/>
    </location>
</feature>
<dbReference type="FunCoup" id="A0A151ZKD6">
    <property type="interactions" value="667"/>
</dbReference>
<dbReference type="Pfam" id="PF03878">
    <property type="entry name" value="YIF1"/>
    <property type="match status" value="1"/>
</dbReference>
<keyword evidence="12" id="KW-1185">Reference proteome</keyword>
<name>A0A151ZKD6_TIELA</name>
<evidence type="ECO:0000256" key="4">
    <source>
        <dbReference type="ARBA" id="ARBA00022824"/>
    </source>
</evidence>
<keyword evidence="4 9" id="KW-0256">Endoplasmic reticulum</keyword>
<dbReference type="OMA" id="SGYKFVH"/>
<dbReference type="GO" id="GO:0005793">
    <property type="term" value="C:endoplasmic reticulum-Golgi intermediate compartment"/>
    <property type="evidence" value="ECO:0007669"/>
    <property type="project" value="UniProtKB-UniRule"/>
</dbReference>
<evidence type="ECO:0000256" key="2">
    <source>
        <dbReference type="ARBA" id="ARBA00022448"/>
    </source>
</evidence>
<keyword evidence="5 9" id="KW-0653">Protein transport</keyword>
<keyword evidence="3 9" id="KW-0812">Transmembrane</keyword>
<protein>
    <recommendedName>
        <fullName evidence="9">Protein YIF1</fullName>
    </recommendedName>
</protein>
<dbReference type="PANTHER" id="PTHR14083">
    <property type="entry name" value="YIP1 INTERACTING FACTOR HOMOLOG YIF1 PROTEIN"/>
    <property type="match status" value="1"/>
</dbReference>
<dbReference type="STRING" id="361077.A0A151ZKD6"/>
<gene>
    <name evidence="11" type="ORF">DLAC_04646</name>
</gene>
<proteinExistence type="inferred from homology"/>
<comment type="function">
    <text evidence="9">Has a role in transport between endoplasmic reticulum and Golgi.</text>
</comment>